<gene>
    <name evidence="3" type="ORF">L249_4583</name>
</gene>
<evidence type="ECO:0000313" key="3">
    <source>
        <dbReference type="EMBL" id="RCI11984.1"/>
    </source>
</evidence>
<evidence type="ECO:0000256" key="1">
    <source>
        <dbReference type="SAM" id="MobiDB-lite"/>
    </source>
</evidence>
<keyword evidence="2" id="KW-1133">Transmembrane helix</keyword>
<feature type="compositionally biased region" description="Basic and acidic residues" evidence="1">
    <location>
        <begin position="75"/>
        <end position="97"/>
    </location>
</feature>
<evidence type="ECO:0000313" key="4">
    <source>
        <dbReference type="Proteomes" id="UP000253664"/>
    </source>
</evidence>
<dbReference type="STRING" id="1330021.A0A367LC43"/>
<dbReference type="OrthoDB" id="5296155at2759"/>
<keyword evidence="2" id="KW-0472">Membrane</keyword>
<name>A0A367LC43_9HYPO</name>
<keyword evidence="4" id="KW-1185">Reference proteome</keyword>
<feature type="transmembrane region" description="Helical" evidence="2">
    <location>
        <begin position="137"/>
        <end position="159"/>
    </location>
</feature>
<dbReference type="AlphaFoldDB" id="A0A367LC43"/>
<protein>
    <recommendedName>
        <fullName evidence="5">Tat pathway signal sequence</fullName>
    </recommendedName>
</protein>
<feature type="region of interest" description="Disordered" evidence="1">
    <location>
        <begin position="1"/>
        <end position="20"/>
    </location>
</feature>
<feature type="compositionally biased region" description="Polar residues" evidence="1">
    <location>
        <begin position="108"/>
        <end position="117"/>
    </location>
</feature>
<dbReference type="EMBL" id="LKCN02000008">
    <property type="protein sequence ID" value="RCI11984.1"/>
    <property type="molecule type" value="Genomic_DNA"/>
</dbReference>
<feature type="region of interest" description="Disordered" evidence="1">
    <location>
        <begin position="33"/>
        <end position="117"/>
    </location>
</feature>
<evidence type="ECO:0008006" key="5">
    <source>
        <dbReference type="Google" id="ProtNLM"/>
    </source>
</evidence>
<keyword evidence="2" id="KW-0812">Transmembrane</keyword>
<evidence type="ECO:0000256" key="2">
    <source>
        <dbReference type="SAM" id="Phobius"/>
    </source>
</evidence>
<accession>A0A367LC43</accession>
<reference evidence="3 4" key="1">
    <citation type="journal article" date="2015" name="BMC Genomics">
        <title>Insights from the genome of Ophiocordyceps polyrhachis-furcata to pathogenicity and host specificity in insect fungi.</title>
        <authorList>
            <person name="Wichadakul D."/>
            <person name="Kobmoo N."/>
            <person name="Ingsriswang S."/>
            <person name="Tangphatsornruang S."/>
            <person name="Chantasingh D."/>
            <person name="Luangsa-ard J.J."/>
            <person name="Eurwilaichitr L."/>
        </authorList>
    </citation>
    <scope>NUCLEOTIDE SEQUENCE [LARGE SCALE GENOMIC DNA]</scope>
    <source>
        <strain evidence="3 4">BCC 54312</strain>
    </source>
</reference>
<proteinExistence type="predicted"/>
<organism evidence="3 4">
    <name type="scientific">Ophiocordyceps polyrhachis-furcata BCC 54312</name>
    <dbReference type="NCBI Taxonomy" id="1330021"/>
    <lineage>
        <taxon>Eukaryota</taxon>
        <taxon>Fungi</taxon>
        <taxon>Dikarya</taxon>
        <taxon>Ascomycota</taxon>
        <taxon>Pezizomycotina</taxon>
        <taxon>Sordariomycetes</taxon>
        <taxon>Hypocreomycetidae</taxon>
        <taxon>Hypocreales</taxon>
        <taxon>Ophiocordycipitaceae</taxon>
        <taxon>Ophiocordyceps</taxon>
    </lineage>
</organism>
<sequence>MAAPIYNQRSSNSSGSSLPTMRTMSIITQYSDAYNPGALPKGPLRVPKRQSRRDPALSVYSQQSPYVSPEPSVAAEKDSSTGKEIEAEKGLSAEKEQVSPPRAGTGSGDSARSVSSECSIRDDDKGLFAHRKRAGRFLVAVAIVAIVIVALAIGLAVGLRKRGGTTGSDPFGLGVEFPAGSYAVRASVKTTEAGCTSQPSTWRCDSSGNGASVTAHWDIRSRGHGVFTISSPNDSELNPAFSDVSLSVVDANRLTERLVFTIPMNKTVIPSGGASPTSRAAQCLYQNVEMEATLYTRQRGGRTMSAPSQLGQGVDWPGDVEINQHMPSTIGQPTCRDSGGVQIADVQASQGNCACVYSNN</sequence>
<comment type="caution">
    <text evidence="3">The sequence shown here is derived from an EMBL/GenBank/DDBJ whole genome shotgun (WGS) entry which is preliminary data.</text>
</comment>
<dbReference type="Proteomes" id="UP000253664">
    <property type="component" value="Unassembled WGS sequence"/>
</dbReference>